<evidence type="ECO:0000313" key="1">
    <source>
        <dbReference type="EMBL" id="MCK6256995.1"/>
    </source>
</evidence>
<accession>A0A9X1XDE1</accession>
<reference evidence="1" key="1">
    <citation type="submission" date="2021-09" db="EMBL/GenBank/DDBJ databases">
        <title>Genome analysis of Fictibacillus sp. KIGAM418 isolated from marine sediment.</title>
        <authorList>
            <person name="Seo M.-J."/>
            <person name="Cho E.-S."/>
            <person name="Hwang C.Y."/>
        </authorList>
    </citation>
    <scope>NUCLEOTIDE SEQUENCE</scope>
    <source>
        <strain evidence="1">KIGAM418</strain>
    </source>
</reference>
<dbReference type="PANTHER" id="PTHR30531">
    <property type="entry name" value="FLAGELLAR BIOSYNTHETIC PROTEIN FLHB"/>
    <property type="match status" value="1"/>
</dbReference>
<proteinExistence type="predicted"/>
<gene>
    <name evidence="1" type="ORF">LCY76_10350</name>
</gene>
<dbReference type="EMBL" id="JAIWJX010000002">
    <property type="protein sequence ID" value="MCK6256995.1"/>
    <property type="molecule type" value="Genomic_DNA"/>
</dbReference>
<dbReference type="Pfam" id="PF01312">
    <property type="entry name" value="Bac_export_2"/>
    <property type="match status" value="1"/>
</dbReference>
<organism evidence="1 2">
    <name type="scientific">Fictibacillus marinisediminis</name>
    <dbReference type="NCBI Taxonomy" id="2878389"/>
    <lineage>
        <taxon>Bacteria</taxon>
        <taxon>Bacillati</taxon>
        <taxon>Bacillota</taxon>
        <taxon>Bacilli</taxon>
        <taxon>Bacillales</taxon>
        <taxon>Fictibacillaceae</taxon>
        <taxon>Fictibacillus</taxon>
    </lineage>
</organism>
<name>A0A9X1XDE1_9BACL</name>
<dbReference type="AlphaFoldDB" id="A0A9X1XDE1"/>
<sequence>MNNEKTLPRAAALSYHENMAAPKLTAKGTGKTAEKILSLAQEYNIPIQKDPSLVALLSQLEINEKIPQELYEVVAEVFAFIYQVDQGQR</sequence>
<dbReference type="GO" id="GO:0005886">
    <property type="term" value="C:plasma membrane"/>
    <property type="evidence" value="ECO:0007669"/>
    <property type="project" value="TreeGrafter"/>
</dbReference>
<dbReference type="Gene3D" id="3.40.1690.10">
    <property type="entry name" value="secretion proteins EscU"/>
    <property type="match status" value="1"/>
</dbReference>
<dbReference type="PANTHER" id="PTHR30531:SF12">
    <property type="entry name" value="FLAGELLAR BIOSYNTHETIC PROTEIN FLHB"/>
    <property type="match status" value="1"/>
</dbReference>
<dbReference type="SUPFAM" id="SSF160544">
    <property type="entry name" value="EscU C-terminal domain-like"/>
    <property type="match status" value="1"/>
</dbReference>
<dbReference type="InterPro" id="IPR006135">
    <property type="entry name" value="T3SS_substrate_exporter"/>
</dbReference>
<evidence type="ECO:0000313" key="2">
    <source>
        <dbReference type="Proteomes" id="UP001139011"/>
    </source>
</evidence>
<keyword evidence="2" id="KW-1185">Reference proteome</keyword>
<dbReference type="RefSeq" id="WP_248252568.1">
    <property type="nucleotide sequence ID" value="NZ_JAIWJX010000002.1"/>
</dbReference>
<dbReference type="Proteomes" id="UP001139011">
    <property type="component" value="Unassembled WGS sequence"/>
</dbReference>
<comment type="caution">
    <text evidence="1">The sequence shown here is derived from an EMBL/GenBank/DDBJ whole genome shotgun (WGS) entry which is preliminary data.</text>
</comment>
<dbReference type="GO" id="GO:0009306">
    <property type="term" value="P:protein secretion"/>
    <property type="evidence" value="ECO:0007669"/>
    <property type="project" value="InterPro"/>
</dbReference>
<protein>
    <submittedName>
        <fullName evidence="1">EscU/YscU/HrcU family type III secretion system export apparatus switch protein</fullName>
    </submittedName>
</protein>
<dbReference type="InterPro" id="IPR029025">
    <property type="entry name" value="T3SS_substrate_exporter_C"/>
</dbReference>